<accession>A0A5C0AWU1</accession>
<dbReference type="Gene3D" id="3.40.50.720">
    <property type="entry name" value="NAD(P)-binding Rossmann-like Domain"/>
    <property type="match status" value="1"/>
</dbReference>
<dbReference type="Proteomes" id="UP000325161">
    <property type="component" value="Chromosome"/>
</dbReference>
<dbReference type="PANTHER" id="PTHR43162">
    <property type="match status" value="1"/>
</dbReference>
<dbReference type="AlphaFoldDB" id="A0A5C0AWU1"/>
<protein>
    <submittedName>
        <fullName evidence="2">NAD(P)H-binding protein</fullName>
    </submittedName>
</protein>
<dbReference type="KEGG" id="pacr:FXN63_10585"/>
<proteinExistence type="predicted"/>
<dbReference type="SUPFAM" id="SSF51735">
    <property type="entry name" value="NAD(P)-binding Rossmann-fold domains"/>
    <property type="match status" value="1"/>
</dbReference>
<evidence type="ECO:0000259" key="1">
    <source>
        <dbReference type="Pfam" id="PF13460"/>
    </source>
</evidence>
<organism evidence="2 3">
    <name type="scientific">Pigmentiphaga aceris</name>
    <dbReference type="NCBI Taxonomy" id="1940612"/>
    <lineage>
        <taxon>Bacteria</taxon>
        <taxon>Pseudomonadati</taxon>
        <taxon>Pseudomonadota</taxon>
        <taxon>Betaproteobacteria</taxon>
        <taxon>Burkholderiales</taxon>
        <taxon>Alcaligenaceae</taxon>
        <taxon>Pigmentiphaga</taxon>
    </lineage>
</organism>
<sequence>MYVITGATSRTGSQIARHLLQQGKAVRVIGRSAARLQDLVDLGAQAFEADPADAQALVQAFHGADAAWVMLQPNYVLDSPDFRAFQDSIIAALSEALAASSVQHVVALSSWGAGLFRGNGPVAGLHAMEQMLSSHDDLHVMNLRAGYFMENTLPFVDSILSHGAVLSPFNGDLKLPLIATEDVAQAAAEHLLLRDFSGKHVQELHGAEDLSLLEVTKKIGAAIGRPDLPFRQITEAAFAQSLREAGASENIIGLMTEVVAGINSGLIRAEQPRGAQSTGSVHFEDFMRDALLPKLGQSSISPITGKRVLRHQLG</sequence>
<dbReference type="InterPro" id="IPR016040">
    <property type="entry name" value="NAD(P)-bd_dom"/>
</dbReference>
<reference evidence="2 3" key="1">
    <citation type="submission" date="2019-08" db="EMBL/GenBank/DDBJ databases">
        <title>Amphibian skin-associated Pigmentiphaga: genome sequence and occurrence across geography and hosts.</title>
        <authorList>
            <person name="Bletz M.C."/>
            <person name="Bunk B."/>
            <person name="Sproeer C."/>
            <person name="Biwer P."/>
            <person name="Reiter S."/>
            <person name="Rabemananjara F.C.E."/>
            <person name="Schulz S."/>
            <person name="Overmann J."/>
            <person name="Vences M."/>
        </authorList>
    </citation>
    <scope>NUCLEOTIDE SEQUENCE [LARGE SCALE GENOMIC DNA]</scope>
    <source>
        <strain evidence="2 3">Mada1488</strain>
    </source>
</reference>
<evidence type="ECO:0000313" key="2">
    <source>
        <dbReference type="EMBL" id="QEI06236.1"/>
    </source>
</evidence>
<dbReference type="InterPro" id="IPR036291">
    <property type="entry name" value="NAD(P)-bd_dom_sf"/>
</dbReference>
<dbReference type="OrthoDB" id="9777801at2"/>
<keyword evidence="3" id="KW-1185">Reference proteome</keyword>
<dbReference type="PANTHER" id="PTHR43162:SF1">
    <property type="entry name" value="PRESTALK A DIFFERENTIATION PROTEIN A"/>
    <property type="match status" value="1"/>
</dbReference>
<dbReference type="EMBL" id="CP043046">
    <property type="protein sequence ID" value="QEI06236.1"/>
    <property type="molecule type" value="Genomic_DNA"/>
</dbReference>
<gene>
    <name evidence="2" type="ORF">FXN63_10585</name>
</gene>
<evidence type="ECO:0000313" key="3">
    <source>
        <dbReference type="Proteomes" id="UP000325161"/>
    </source>
</evidence>
<dbReference type="InterPro" id="IPR051604">
    <property type="entry name" value="Ergot_Alk_Oxidoreductase"/>
</dbReference>
<dbReference type="Pfam" id="PF13460">
    <property type="entry name" value="NAD_binding_10"/>
    <property type="match status" value="1"/>
</dbReference>
<feature type="domain" description="NAD(P)-binding" evidence="1">
    <location>
        <begin position="6"/>
        <end position="115"/>
    </location>
</feature>
<name>A0A5C0AWU1_9BURK</name>
<dbReference type="RefSeq" id="WP_148814638.1">
    <property type="nucleotide sequence ID" value="NZ_CP043046.1"/>
</dbReference>
<dbReference type="Gene3D" id="3.90.25.10">
    <property type="entry name" value="UDP-galactose 4-epimerase, domain 1"/>
    <property type="match status" value="1"/>
</dbReference>